<dbReference type="PROSITE" id="PS50109">
    <property type="entry name" value="HIS_KIN"/>
    <property type="match status" value="1"/>
</dbReference>
<dbReference type="GO" id="GO:0005524">
    <property type="term" value="F:ATP binding"/>
    <property type="evidence" value="ECO:0007669"/>
    <property type="project" value="UniProtKB-KW"/>
</dbReference>
<evidence type="ECO:0000256" key="11">
    <source>
        <dbReference type="ARBA" id="ARBA00023136"/>
    </source>
</evidence>
<dbReference type="Proteomes" id="UP001319104">
    <property type="component" value="Unassembled WGS sequence"/>
</dbReference>
<dbReference type="SMART" id="SM00091">
    <property type="entry name" value="PAS"/>
    <property type="match status" value="1"/>
</dbReference>
<evidence type="ECO:0000256" key="4">
    <source>
        <dbReference type="ARBA" id="ARBA00022679"/>
    </source>
</evidence>
<dbReference type="RefSeq" id="WP_213944760.1">
    <property type="nucleotide sequence ID" value="NZ_JAHCMY010000003.1"/>
</dbReference>
<keyword evidence="9" id="KW-1133">Transmembrane helix</keyword>
<dbReference type="InterPro" id="IPR036890">
    <property type="entry name" value="HATPase_C_sf"/>
</dbReference>
<evidence type="ECO:0000256" key="10">
    <source>
        <dbReference type="ARBA" id="ARBA00023012"/>
    </source>
</evidence>
<keyword evidence="4" id="KW-0808">Transferase</keyword>
<dbReference type="EC" id="2.7.13.3" evidence="3"/>
<reference evidence="14 15" key="1">
    <citation type="submission" date="2021-05" db="EMBL/GenBank/DDBJ databases">
        <authorList>
            <person name="Zhang Z.D."/>
            <person name="Osman G."/>
        </authorList>
    </citation>
    <scope>NUCLEOTIDE SEQUENCE [LARGE SCALE GENOMIC DNA]</scope>
    <source>
        <strain evidence="14 15">KCTC 32217</strain>
    </source>
</reference>
<evidence type="ECO:0000259" key="13">
    <source>
        <dbReference type="PROSITE" id="PS50112"/>
    </source>
</evidence>
<accession>A0AAP2CHH1</accession>
<keyword evidence="11" id="KW-0472">Membrane</keyword>
<comment type="subcellular location">
    <subcellularLocation>
        <location evidence="2">Membrane</location>
        <topology evidence="2">Multi-pass membrane protein</topology>
    </subcellularLocation>
</comment>
<dbReference type="EMBL" id="JAHCMY010000003">
    <property type="protein sequence ID" value="MBS9523885.1"/>
    <property type="molecule type" value="Genomic_DNA"/>
</dbReference>
<dbReference type="PROSITE" id="PS50112">
    <property type="entry name" value="PAS"/>
    <property type="match status" value="1"/>
</dbReference>
<dbReference type="GO" id="GO:0030295">
    <property type="term" value="F:protein kinase activator activity"/>
    <property type="evidence" value="ECO:0007669"/>
    <property type="project" value="TreeGrafter"/>
</dbReference>
<dbReference type="Gene3D" id="3.30.450.20">
    <property type="entry name" value="PAS domain"/>
    <property type="match status" value="1"/>
</dbReference>
<evidence type="ECO:0000259" key="12">
    <source>
        <dbReference type="PROSITE" id="PS50109"/>
    </source>
</evidence>
<dbReference type="SUPFAM" id="SSF55785">
    <property type="entry name" value="PYP-like sensor domain (PAS domain)"/>
    <property type="match status" value="1"/>
</dbReference>
<name>A0AAP2CHH1_9BACT</name>
<dbReference type="PRINTS" id="PR00344">
    <property type="entry name" value="BCTRLSENSOR"/>
</dbReference>
<dbReference type="CDD" id="cd00130">
    <property type="entry name" value="PAS"/>
    <property type="match status" value="1"/>
</dbReference>
<dbReference type="SUPFAM" id="SSF55874">
    <property type="entry name" value="ATPase domain of HSP90 chaperone/DNA topoisomerase II/histidine kinase"/>
    <property type="match status" value="1"/>
</dbReference>
<dbReference type="GO" id="GO:0007234">
    <property type="term" value="P:osmosensory signaling via phosphorelay pathway"/>
    <property type="evidence" value="ECO:0007669"/>
    <property type="project" value="TreeGrafter"/>
</dbReference>
<keyword evidence="7" id="KW-0418">Kinase</keyword>
<dbReference type="InterPro" id="IPR050351">
    <property type="entry name" value="BphY/WalK/GraS-like"/>
</dbReference>
<keyword evidence="15" id="KW-1185">Reference proteome</keyword>
<evidence type="ECO:0000256" key="1">
    <source>
        <dbReference type="ARBA" id="ARBA00000085"/>
    </source>
</evidence>
<organism evidence="14 15">
    <name type="scientific">Litoribacter ruber</name>
    <dbReference type="NCBI Taxonomy" id="702568"/>
    <lineage>
        <taxon>Bacteria</taxon>
        <taxon>Pseudomonadati</taxon>
        <taxon>Bacteroidota</taxon>
        <taxon>Cytophagia</taxon>
        <taxon>Cytophagales</taxon>
        <taxon>Cyclobacteriaceae</taxon>
        <taxon>Litoribacter</taxon>
    </lineage>
</organism>
<comment type="catalytic activity">
    <reaction evidence="1">
        <text>ATP + protein L-histidine = ADP + protein N-phospho-L-histidine.</text>
        <dbReference type="EC" id="2.7.13.3"/>
    </reaction>
</comment>
<dbReference type="GO" id="GO:0004673">
    <property type="term" value="F:protein histidine kinase activity"/>
    <property type="evidence" value="ECO:0007669"/>
    <property type="project" value="UniProtKB-EC"/>
</dbReference>
<evidence type="ECO:0000256" key="9">
    <source>
        <dbReference type="ARBA" id="ARBA00022989"/>
    </source>
</evidence>
<dbReference type="AlphaFoldDB" id="A0AAP2CHH1"/>
<dbReference type="Pfam" id="PF13426">
    <property type="entry name" value="PAS_9"/>
    <property type="match status" value="1"/>
</dbReference>
<protein>
    <recommendedName>
        <fullName evidence="3">histidine kinase</fullName>
        <ecNumber evidence="3">2.7.13.3</ecNumber>
    </recommendedName>
</protein>
<dbReference type="NCBIfam" id="TIGR00229">
    <property type="entry name" value="sensory_box"/>
    <property type="match status" value="1"/>
</dbReference>
<keyword evidence="8" id="KW-0067">ATP-binding</keyword>
<dbReference type="PANTHER" id="PTHR42878:SF7">
    <property type="entry name" value="SENSOR HISTIDINE KINASE GLRK"/>
    <property type="match status" value="1"/>
</dbReference>
<feature type="domain" description="PAS" evidence="13">
    <location>
        <begin position="6"/>
        <end position="76"/>
    </location>
</feature>
<evidence type="ECO:0000256" key="7">
    <source>
        <dbReference type="ARBA" id="ARBA00022777"/>
    </source>
</evidence>
<dbReference type="Gene3D" id="3.30.565.10">
    <property type="entry name" value="Histidine kinase-like ATPase, C-terminal domain"/>
    <property type="match status" value="1"/>
</dbReference>
<dbReference type="GO" id="GO:0016020">
    <property type="term" value="C:membrane"/>
    <property type="evidence" value="ECO:0007669"/>
    <property type="project" value="UniProtKB-SubCell"/>
</dbReference>
<sequence length="365" mass="42028">MATQDNSLDYKLLYEMAPCGYILLDQNRRITSLNDTFAEWTGLNKSELEGRPIDEMANPHTASFLKKQYFPLLDSLGSIQKIFVDLTVNDIKLECLIHGRMIRQEDEDRPHQYILTLQNHTESNASKNDLQKEHDKIQEYYDRCKSMVSDYEKALFHEALGVNTKVKQLEYNIDVLHEKALILHEGRHIFHALRNISYSATRTMGDLSDYFHLDPHPTFSKVNLNEISRKIVEDFKKNPNYSDATFRLGRMPLVTGCKKQLQLLLFHLIHNSLTFRSNAVPVIHIKAEPMGEAVKICVIDNGRGIEKKHQKKIFDFLVRIASDNIEGSGIGLAICRRVMEIHSGKIQVDSKYGNGSNFYFTLKRA</sequence>
<evidence type="ECO:0000256" key="2">
    <source>
        <dbReference type="ARBA" id="ARBA00004141"/>
    </source>
</evidence>
<keyword evidence="6" id="KW-0547">Nucleotide-binding</keyword>
<evidence type="ECO:0000256" key="3">
    <source>
        <dbReference type="ARBA" id="ARBA00012438"/>
    </source>
</evidence>
<gene>
    <name evidence="14" type="ORF">KI659_07640</name>
</gene>
<evidence type="ECO:0000313" key="15">
    <source>
        <dbReference type="Proteomes" id="UP001319104"/>
    </source>
</evidence>
<proteinExistence type="predicted"/>
<dbReference type="SMART" id="SM00387">
    <property type="entry name" value="HATPase_c"/>
    <property type="match status" value="1"/>
</dbReference>
<keyword evidence="10" id="KW-0902">Two-component regulatory system</keyword>
<dbReference type="PANTHER" id="PTHR42878">
    <property type="entry name" value="TWO-COMPONENT HISTIDINE KINASE"/>
    <property type="match status" value="1"/>
</dbReference>
<dbReference type="InterPro" id="IPR000014">
    <property type="entry name" value="PAS"/>
</dbReference>
<dbReference type="InterPro" id="IPR003594">
    <property type="entry name" value="HATPase_dom"/>
</dbReference>
<dbReference type="InterPro" id="IPR005467">
    <property type="entry name" value="His_kinase_dom"/>
</dbReference>
<comment type="caution">
    <text evidence="14">The sequence shown here is derived from an EMBL/GenBank/DDBJ whole genome shotgun (WGS) entry which is preliminary data.</text>
</comment>
<evidence type="ECO:0000256" key="8">
    <source>
        <dbReference type="ARBA" id="ARBA00022840"/>
    </source>
</evidence>
<evidence type="ECO:0000256" key="5">
    <source>
        <dbReference type="ARBA" id="ARBA00022692"/>
    </source>
</evidence>
<dbReference type="GO" id="GO:0000156">
    <property type="term" value="F:phosphorelay response regulator activity"/>
    <property type="evidence" value="ECO:0007669"/>
    <property type="project" value="TreeGrafter"/>
</dbReference>
<dbReference type="InterPro" id="IPR035965">
    <property type="entry name" value="PAS-like_dom_sf"/>
</dbReference>
<feature type="domain" description="Histidine kinase" evidence="12">
    <location>
        <begin position="254"/>
        <end position="365"/>
    </location>
</feature>
<evidence type="ECO:0000313" key="14">
    <source>
        <dbReference type="EMBL" id="MBS9523885.1"/>
    </source>
</evidence>
<dbReference type="InterPro" id="IPR004358">
    <property type="entry name" value="Sig_transdc_His_kin-like_C"/>
</dbReference>
<evidence type="ECO:0000256" key="6">
    <source>
        <dbReference type="ARBA" id="ARBA00022741"/>
    </source>
</evidence>
<dbReference type="Pfam" id="PF02518">
    <property type="entry name" value="HATPase_c"/>
    <property type="match status" value="1"/>
</dbReference>
<keyword evidence="5" id="KW-0812">Transmembrane</keyword>